<keyword evidence="3" id="KW-1185">Reference proteome</keyword>
<dbReference type="GO" id="GO:0003677">
    <property type="term" value="F:DNA binding"/>
    <property type="evidence" value="ECO:0007669"/>
    <property type="project" value="UniProtKB-KW"/>
</dbReference>
<dbReference type="SUPFAM" id="SSF142906">
    <property type="entry name" value="YjbR-like"/>
    <property type="match status" value="1"/>
</dbReference>
<reference evidence="3" key="1">
    <citation type="journal article" date="2019" name="Int. J. Syst. Evol. Microbiol.">
        <title>The Global Catalogue of Microorganisms (GCM) 10K type strain sequencing project: providing services to taxonomists for standard genome sequencing and annotation.</title>
        <authorList>
            <consortium name="The Broad Institute Genomics Platform"/>
            <consortium name="The Broad Institute Genome Sequencing Center for Infectious Disease"/>
            <person name="Wu L."/>
            <person name="Ma J."/>
        </authorList>
    </citation>
    <scope>NUCLEOTIDE SEQUENCE [LARGE SCALE GENOMIC DNA]</scope>
    <source>
        <strain evidence="3">IBRC-M 10906</strain>
    </source>
</reference>
<feature type="region of interest" description="Disordered" evidence="1">
    <location>
        <begin position="131"/>
        <end position="153"/>
    </location>
</feature>
<dbReference type="Pfam" id="PF04237">
    <property type="entry name" value="YjbR"/>
    <property type="match status" value="1"/>
</dbReference>
<dbReference type="EMBL" id="JBHUOF010000014">
    <property type="protein sequence ID" value="MFD2800241.1"/>
    <property type="molecule type" value="Genomic_DNA"/>
</dbReference>
<keyword evidence="2" id="KW-0238">DNA-binding</keyword>
<name>A0ABW5WAI7_9PSEU</name>
<evidence type="ECO:0000256" key="1">
    <source>
        <dbReference type="SAM" id="MobiDB-lite"/>
    </source>
</evidence>
<organism evidence="2 3">
    <name type="scientific">Prauserella oleivorans</name>
    <dbReference type="NCBI Taxonomy" id="1478153"/>
    <lineage>
        <taxon>Bacteria</taxon>
        <taxon>Bacillati</taxon>
        <taxon>Actinomycetota</taxon>
        <taxon>Actinomycetes</taxon>
        <taxon>Pseudonocardiales</taxon>
        <taxon>Pseudonocardiaceae</taxon>
        <taxon>Prauserella</taxon>
    </lineage>
</organism>
<dbReference type="InterPro" id="IPR058532">
    <property type="entry name" value="YjbR/MT2646/Rv2570-like"/>
</dbReference>
<dbReference type="RefSeq" id="WP_377388522.1">
    <property type="nucleotide sequence ID" value="NZ_JBHSAN010000012.1"/>
</dbReference>
<proteinExistence type="predicted"/>
<sequence>MAEDPARSGDVAGAGTEDPLPRLRELCLALPETTERLSHGEPTWFVRGRKTFVTYADHHHDDRVAFWCAASPGVQEALVAADPAKYFRPPYVGHRGWVGVRVDVPVDWTEIAELVTDAYRVVAPRTLVATLDQQGDMPENGPPSQGPTGRQVL</sequence>
<accession>A0ABW5WAI7</accession>
<evidence type="ECO:0000313" key="2">
    <source>
        <dbReference type="EMBL" id="MFD2800241.1"/>
    </source>
</evidence>
<gene>
    <name evidence="2" type="ORF">ACFS2C_12635</name>
</gene>
<evidence type="ECO:0000313" key="3">
    <source>
        <dbReference type="Proteomes" id="UP001597478"/>
    </source>
</evidence>
<protein>
    <submittedName>
        <fullName evidence="2">MmcQ/YjbR family DNA-binding protein</fullName>
    </submittedName>
</protein>
<dbReference type="Proteomes" id="UP001597478">
    <property type="component" value="Unassembled WGS sequence"/>
</dbReference>
<dbReference type="InterPro" id="IPR038056">
    <property type="entry name" value="YjbR-like_sf"/>
</dbReference>
<dbReference type="Gene3D" id="3.90.1150.30">
    <property type="match status" value="1"/>
</dbReference>
<comment type="caution">
    <text evidence="2">The sequence shown here is derived from an EMBL/GenBank/DDBJ whole genome shotgun (WGS) entry which is preliminary data.</text>
</comment>